<dbReference type="AlphaFoldDB" id="A0A916ZTV9"/>
<name>A0A916ZTV9_9FLAO</name>
<dbReference type="PANTHER" id="PTHR11669:SF8">
    <property type="entry name" value="DNA POLYMERASE III SUBUNIT DELTA"/>
    <property type="match status" value="1"/>
</dbReference>
<evidence type="ECO:0000313" key="2">
    <source>
        <dbReference type="Proteomes" id="UP000599688"/>
    </source>
</evidence>
<organism evidence="1 2">
    <name type="scientific">Psychroflexus salis</name>
    <dbReference type="NCBI Taxonomy" id="1526574"/>
    <lineage>
        <taxon>Bacteria</taxon>
        <taxon>Pseudomonadati</taxon>
        <taxon>Bacteroidota</taxon>
        <taxon>Flavobacteriia</taxon>
        <taxon>Flavobacteriales</taxon>
        <taxon>Flavobacteriaceae</taxon>
        <taxon>Psychroflexus</taxon>
    </lineage>
</organism>
<gene>
    <name evidence="1" type="primary">holB</name>
    <name evidence="1" type="ORF">GCM10010831_13040</name>
</gene>
<dbReference type="Pfam" id="PF13177">
    <property type="entry name" value="DNA_pol3_delta2"/>
    <property type="match status" value="1"/>
</dbReference>
<dbReference type="EMBL" id="BMGL01000007">
    <property type="protein sequence ID" value="GGE12981.1"/>
    <property type="molecule type" value="Genomic_DNA"/>
</dbReference>
<reference evidence="1 2" key="1">
    <citation type="journal article" date="2014" name="Int. J. Syst. Evol. Microbiol.">
        <title>Complete genome sequence of Corynebacterium casei LMG S-19264T (=DSM 44701T), isolated from a smear-ripened cheese.</title>
        <authorList>
            <consortium name="US DOE Joint Genome Institute (JGI-PGF)"/>
            <person name="Walter F."/>
            <person name="Albersmeier A."/>
            <person name="Kalinowski J."/>
            <person name="Ruckert C."/>
        </authorList>
    </citation>
    <scope>NUCLEOTIDE SEQUENCE [LARGE SCALE GENOMIC DNA]</scope>
    <source>
        <strain evidence="1 2">CGMCC 1.12925</strain>
    </source>
</reference>
<accession>A0A916ZTV9</accession>
<dbReference type="PANTHER" id="PTHR11669">
    <property type="entry name" value="REPLICATION FACTOR C / DNA POLYMERASE III GAMMA-TAU SUBUNIT"/>
    <property type="match status" value="1"/>
</dbReference>
<evidence type="ECO:0000313" key="1">
    <source>
        <dbReference type="EMBL" id="GGE12981.1"/>
    </source>
</evidence>
<proteinExistence type="predicted"/>
<dbReference type="Gene3D" id="3.40.50.300">
    <property type="entry name" value="P-loop containing nucleotide triphosphate hydrolases"/>
    <property type="match status" value="1"/>
</dbReference>
<dbReference type="GO" id="GO:0006261">
    <property type="term" value="P:DNA-templated DNA replication"/>
    <property type="evidence" value="ECO:0007669"/>
    <property type="project" value="TreeGrafter"/>
</dbReference>
<dbReference type="SUPFAM" id="SSF52540">
    <property type="entry name" value="P-loop containing nucleoside triphosphate hydrolases"/>
    <property type="match status" value="1"/>
</dbReference>
<sequence>MNFDQIPALDHIKKHLQTTLQNGRTAHAQLFIGKPGYGTLATATAFAQMLITNSLEGDQLRKAQHLCSQYTHPDLHFVYPVNSSELLENNKPLSKDFSTYWRSFINDQIFEDVHDWYKKVGIEKKQGIISVHEAEEISKQLSLKSFGGNAKVMLIWCAEKMHLSAANKLLKLIEEPPENTYLILITEKPDDILLTIRSRCQQLEFSPFSEEAIANYLMQHFNLESNEAFPIAVQSDGDLGKAIKRLSHKTDDEKFEAYFIAWVRSAFRAKKQKSAVKDLMHWAMQLDKENRETQIRFIDYCLHFFRQAMLANYKADSLVYFMPYDQDFKFSSFAKFINGNNLDKINQSLQEASYHIDRNANAKLVFSDLSLQLTRFIHQ</sequence>
<dbReference type="InterPro" id="IPR027417">
    <property type="entry name" value="P-loop_NTPase"/>
</dbReference>
<dbReference type="InterPro" id="IPR050238">
    <property type="entry name" value="DNA_Rep/Repair_Clamp_Loader"/>
</dbReference>
<dbReference type="RefSeq" id="WP_188406017.1">
    <property type="nucleotide sequence ID" value="NZ_BMGL01000007.1"/>
</dbReference>
<dbReference type="Proteomes" id="UP000599688">
    <property type="component" value="Unassembled WGS sequence"/>
</dbReference>
<protein>
    <submittedName>
        <fullName evidence="1">DNA polymerase III subunit delta</fullName>
    </submittedName>
</protein>
<keyword evidence="2" id="KW-1185">Reference proteome</keyword>
<comment type="caution">
    <text evidence="1">The sequence shown here is derived from an EMBL/GenBank/DDBJ whole genome shotgun (WGS) entry which is preliminary data.</text>
</comment>